<accession>A0ABW4Q8M3</accession>
<proteinExistence type="predicted"/>
<dbReference type="SUPFAM" id="SSF103473">
    <property type="entry name" value="MFS general substrate transporter"/>
    <property type="match status" value="1"/>
</dbReference>
<feature type="region of interest" description="Disordered" evidence="1">
    <location>
        <begin position="144"/>
        <end position="179"/>
    </location>
</feature>
<dbReference type="Proteomes" id="UP001597307">
    <property type="component" value="Unassembled WGS sequence"/>
</dbReference>
<dbReference type="RefSeq" id="WP_343879157.1">
    <property type="nucleotide sequence ID" value="NZ_BAAAIJ010000032.1"/>
</dbReference>
<feature type="transmembrane region" description="Helical" evidence="2">
    <location>
        <begin position="53"/>
        <end position="81"/>
    </location>
</feature>
<evidence type="ECO:0000313" key="3">
    <source>
        <dbReference type="EMBL" id="MFD1847009.1"/>
    </source>
</evidence>
<dbReference type="InterPro" id="IPR009937">
    <property type="entry name" value="Phage_holin_3_6"/>
</dbReference>
<dbReference type="InterPro" id="IPR036259">
    <property type="entry name" value="MFS_trans_sf"/>
</dbReference>
<evidence type="ECO:0000256" key="2">
    <source>
        <dbReference type="SAM" id="Phobius"/>
    </source>
</evidence>
<dbReference type="Pfam" id="PF07332">
    <property type="entry name" value="Phage_holin_3_6"/>
    <property type="match status" value="1"/>
</dbReference>
<reference evidence="4" key="1">
    <citation type="journal article" date="2019" name="Int. J. Syst. Evol. Microbiol.">
        <title>The Global Catalogue of Microorganisms (GCM) 10K type strain sequencing project: providing services to taxonomists for standard genome sequencing and annotation.</title>
        <authorList>
            <consortium name="The Broad Institute Genomics Platform"/>
            <consortium name="The Broad Institute Genome Sequencing Center for Infectious Disease"/>
            <person name="Wu L."/>
            <person name="Ma J."/>
        </authorList>
    </citation>
    <scope>NUCLEOTIDE SEQUENCE [LARGE SCALE GENOMIC DNA]</scope>
    <source>
        <strain evidence="4">JCM 11496</strain>
    </source>
</reference>
<feature type="transmembrane region" description="Helical" evidence="2">
    <location>
        <begin position="87"/>
        <end position="109"/>
    </location>
</feature>
<feature type="compositionally biased region" description="Basic and acidic residues" evidence="1">
    <location>
        <begin position="146"/>
        <end position="166"/>
    </location>
</feature>
<evidence type="ECO:0000313" key="4">
    <source>
        <dbReference type="Proteomes" id="UP001597307"/>
    </source>
</evidence>
<dbReference type="EMBL" id="JBHUGA010000040">
    <property type="protein sequence ID" value="MFD1847009.1"/>
    <property type="molecule type" value="Genomic_DNA"/>
</dbReference>
<keyword evidence="2" id="KW-0472">Membrane</keyword>
<organism evidence="3 4">
    <name type="scientific">Arthrobacter flavus</name>
    <dbReference type="NCBI Taxonomy" id="95172"/>
    <lineage>
        <taxon>Bacteria</taxon>
        <taxon>Bacillati</taxon>
        <taxon>Actinomycetota</taxon>
        <taxon>Actinomycetes</taxon>
        <taxon>Micrococcales</taxon>
        <taxon>Micrococcaceae</taxon>
        <taxon>Arthrobacter</taxon>
    </lineage>
</organism>
<keyword evidence="2" id="KW-0812">Transmembrane</keyword>
<name>A0ABW4Q8M3_9MICC</name>
<keyword evidence="4" id="KW-1185">Reference proteome</keyword>
<sequence length="268" mass="28972">MDSSASTRGTGTSSKPSVFGLIKLLGRLTPRQFGDEVTMALEQMKQKGIKAGIAAAFLVVAVVFLAFLAVALIAAAILGLATIMDGWLAALLVAGVFLIIIAITALIGVSRFKKALPLLPEEAIRGIRYDIGVLREGRSFDPATLDVKKPKEEKPKDKAEEAKPKEPTPSYGELRRRSGTRRDHLAEIRDDLGRELDFKSRWNQAKTSAKTGASRLVDQAKAVVPQRAAAAPREHSHNVTLADRWKSLSVVAGSVTAIIVMVRKLVSR</sequence>
<keyword evidence="2" id="KW-1133">Transmembrane helix</keyword>
<evidence type="ECO:0000256" key="1">
    <source>
        <dbReference type="SAM" id="MobiDB-lite"/>
    </source>
</evidence>
<protein>
    <submittedName>
        <fullName evidence="3">Phage holin family protein</fullName>
    </submittedName>
</protein>
<gene>
    <name evidence="3" type="ORF">ACFSFX_10420</name>
</gene>
<comment type="caution">
    <text evidence="3">The sequence shown here is derived from an EMBL/GenBank/DDBJ whole genome shotgun (WGS) entry which is preliminary data.</text>
</comment>